<accession>A0AAV3SZW5</accession>
<dbReference type="Pfam" id="PF19094">
    <property type="entry name" value="EMC6_arch"/>
    <property type="match status" value="1"/>
</dbReference>
<reference evidence="2 3" key="1">
    <citation type="journal article" date="2019" name="Int. J. Syst. Evol. Microbiol.">
        <title>The Global Catalogue of Microorganisms (GCM) 10K type strain sequencing project: providing services to taxonomists for standard genome sequencing and annotation.</title>
        <authorList>
            <consortium name="The Broad Institute Genomics Platform"/>
            <consortium name="The Broad Institute Genome Sequencing Center for Infectious Disease"/>
            <person name="Wu L."/>
            <person name="Ma J."/>
        </authorList>
    </citation>
    <scope>NUCLEOTIDE SEQUENCE [LARGE SCALE GENOMIC DNA]</scope>
    <source>
        <strain evidence="2 3">JCM 16327</strain>
    </source>
</reference>
<name>A0AAV3SZW5_9EURY</name>
<keyword evidence="1" id="KW-0472">Membrane</keyword>
<evidence type="ECO:0000313" key="3">
    <source>
        <dbReference type="Proteomes" id="UP001500194"/>
    </source>
</evidence>
<keyword evidence="1" id="KW-1133">Transmembrane helix</keyword>
<dbReference type="EMBL" id="BAAADU010000002">
    <property type="protein sequence ID" value="GAA0651521.1"/>
    <property type="molecule type" value="Genomic_DNA"/>
</dbReference>
<proteinExistence type="predicted"/>
<evidence type="ECO:0000256" key="1">
    <source>
        <dbReference type="SAM" id="Phobius"/>
    </source>
</evidence>
<dbReference type="AlphaFoldDB" id="A0AAV3SZW5"/>
<sequence length="92" mass="9510">MDAHRRGVAVTTVACLTGVAAGVLSSALATGATDTTGLGLAIVAMLVNLGVLRVVGVNVNEFGAKDHLYTAFMTFALWFITWGILLTESVSL</sequence>
<organism evidence="2 3">
    <name type="scientific">Salarchaeum japonicum</name>
    <dbReference type="NCBI Taxonomy" id="555573"/>
    <lineage>
        <taxon>Archaea</taxon>
        <taxon>Methanobacteriati</taxon>
        <taxon>Methanobacteriota</taxon>
        <taxon>Stenosarchaea group</taxon>
        <taxon>Halobacteria</taxon>
        <taxon>Halobacteriales</taxon>
        <taxon>Halobacteriaceae</taxon>
    </lineage>
</organism>
<protein>
    <submittedName>
        <fullName evidence="2">Uncharacterized protein</fullName>
    </submittedName>
</protein>
<evidence type="ECO:0000313" key="2">
    <source>
        <dbReference type="EMBL" id="GAA0651521.1"/>
    </source>
</evidence>
<keyword evidence="1" id="KW-0812">Transmembrane</keyword>
<dbReference type="InterPro" id="IPR043941">
    <property type="entry name" value="EMC6-arch"/>
</dbReference>
<feature type="transmembrane region" description="Helical" evidence="1">
    <location>
        <begin position="68"/>
        <end position="86"/>
    </location>
</feature>
<keyword evidence="3" id="KW-1185">Reference proteome</keyword>
<feature type="transmembrane region" description="Helical" evidence="1">
    <location>
        <begin position="37"/>
        <end position="56"/>
    </location>
</feature>
<dbReference type="Proteomes" id="UP001500194">
    <property type="component" value="Unassembled WGS sequence"/>
</dbReference>
<comment type="caution">
    <text evidence="2">The sequence shown here is derived from an EMBL/GenBank/DDBJ whole genome shotgun (WGS) entry which is preliminary data.</text>
</comment>
<gene>
    <name evidence="2" type="ORF">GCM10009019_13140</name>
</gene>